<evidence type="ECO:0000313" key="3">
    <source>
        <dbReference type="Proteomes" id="UP001213000"/>
    </source>
</evidence>
<name>A0AAD5VJ05_9AGAR</name>
<evidence type="ECO:0000313" key="2">
    <source>
        <dbReference type="EMBL" id="KAJ3551672.1"/>
    </source>
</evidence>
<dbReference type="EMBL" id="JANIEX010002169">
    <property type="protein sequence ID" value="KAJ3551672.1"/>
    <property type="molecule type" value="Genomic_DNA"/>
</dbReference>
<comment type="caution">
    <text evidence="2">The sequence shown here is derived from an EMBL/GenBank/DDBJ whole genome shotgun (WGS) entry which is preliminary data.</text>
</comment>
<sequence>MHNAQEPISGVPTQAWLIQSGEDPAFGTVPHHGDLSEEDIGGVNNWIKREVALGNLHLRCKWLPRVCQAHGFTLLIAHQLCQSKNLPFPANENYVSKAREKQYILSRPMGAEKMDIDKEALANLEQLMMDRSQTRGRAGKFQWGLDTGMHQGRWDPYHECPFLTEEEHTRDVNPLWYFTGPDYIEEKLVSPKPTTKIQPRPTNPQLRAEFNAIHAQVLKEKLSDQPSTPISQHAVIKQHSVSPSLPSPVKAPLQLDDLVASQLAAQEAEQGIKRSALEADIHPGQSPERKAQRTSERPRGQRRKKRGASTRWTHKKGGKKKRDLSEEMDLDVLGIEDNED</sequence>
<accession>A0AAD5VJ05</accession>
<proteinExistence type="predicted"/>
<dbReference type="AlphaFoldDB" id="A0AAD5VJ05"/>
<dbReference type="Proteomes" id="UP001213000">
    <property type="component" value="Unassembled WGS sequence"/>
</dbReference>
<feature type="compositionally biased region" description="Basic and acidic residues" evidence="1">
    <location>
        <begin position="276"/>
        <end position="299"/>
    </location>
</feature>
<keyword evidence="3" id="KW-1185">Reference proteome</keyword>
<reference evidence="2" key="1">
    <citation type="submission" date="2022-07" db="EMBL/GenBank/DDBJ databases">
        <title>Genome Sequence of Leucocoprinus birnbaumii.</title>
        <authorList>
            <person name="Buettner E."/>
        </authorList>
    </citation>
    <scope>NUCLEOTIDE SEQUENCE</scope>
    <source>
        <strain evidence="2">VT141</strain>
    </source>
</reference>
<feature type="region of interest" description="Disordered" evidence="1">
    <location>
        <begin position="222"/>
        <end position="248"/>
    </location>
</feature>
<protein>
    <submittedName>
        <fullName evidence="2">Uncharacterized protein</fullName>
    </submittedName>
</protein>
<gene>
    <name evidence="2" type="ORF">NP233_g13036</name>
</gene>
<feature type="compositionally biased region" description="Acidic residues" evidence="1">
    <location>
        <begin position="326"/>
        <end position="340"/>
    </location>
</feature>
<feature type="region of interest" description="Disordered" evidence="1">
    <location>
        <begin position="276"/>
        <end position="340"/>
    </location>
</feature>
<evidence type="ECO:0000256" key="1">
    <source>
        <dbReference type="SAM" id="MobiDB-lite"/>
    </source>
</evidence>
<organism evidence="2 3">
    <name type="scientific">Leucocoprinus birnbaumii</name>
    <dbReference type="NCBI Taxonomy" id="56174"/>
    <lineage>
        <taxon>Eukaryota</taxon>
        <taxon>Fungi</taxon>
        <taxon>Dikarya</taxon>
        <taxon>Basidiomycota</taxon>
        <taxon>Agaricomycotina</taxon>
        <taxon>Agaricomycetes</taxon>
        <taxon>Agaricomycetidae</taxon>
        <taxon>Agaricales</taxon>
        <taxon>Agaricineae</taxon>
        <taxon>Agaricaceae</taxon>
        <taxon>Leucocoprinus</taxon>
    </lineage>
</organism>
<feature type="compositionally biased region" description="Basic residues" evidence="1">
    <location>
        <begin position="300"/>
        <end position="322"/>
    </location>
</feature>